<keyword evidence="17" id="KW-1185">Reference proteome</keyword>
<keyword evidence="13" id="KW-1133">Transmembrane helix</keyword>
<feature type="transmembrane region" description="Helical" evidence="13">
    <location>
        <begin position="28"/>
        <end position="46"/>
    </location>
</feature>
<evidence type="ECO:0000313" key="17">
    <source>
        <dbReference type="Proteomes" id="UP000186400"/>
    </source>
</evidence>
<evidence type="ECO:0000256" key="9">
    <source>
        <dbReference type="ARBA" id="ARBA00023268"/>
    </source>
</evidence>
<dbReference type="GO" id="GO:0008658">
    <property type="term" value="F:penicillin binding"/>
    <property type="evidence" value="ECO:0007669"/>
    <property type="project" value="InterPro"/>
</dbReference>
<dbReference type="InterPro" id="IPR023346">
    <property type="entry name" value="Lysozyme-like_dom_sf"/>
</dbReference>
<keyword evidence="4" id="KW-0121">Carboxypeptidase</keyword>
<dbReference type="InterPro" id="IPR012338">
    <property type="entry name" value="Beta-lactam/transpept-like"/>
</dbReference>
<dbReference type="GO" id="GO:0030288">
    <property type="term" value="C:outer membrane-bounded periplasmic space"/>
    <property type="evidence" value="ECO:0007669"/>
    <property type="project" value="TreeGrafter"/>
</dbReference>
<feature type="region of interest" description="Disordered" evidence="12">
    <location>
        <begin position="1"/>
        <end position="22"/>
    </location>
</feature>
<organism evidence="16 17">
    <name type="scientific">Alkalispirochaeta americana</name>
    <dbReference type="NCBI Taxonomy" id="159291"/>
    <lineage>
        <taxon>Bacteria</taxon>
        <taxon>Pseudomonadati</taxon>
        <taxon>Spirochaetota</taxon>
        <taxon>Spirochaetia</taxon>
        <taxon>Spirochaetales</taxon>
        <taxon>Spirochaetaceae</taxon>
        <taxon>Alkalispirochaeta</taxon>
    </lineage>
</organism>
<dbReference type="GO" id="GO:0004180">
    <property type="term" value="F:carboxypeptidase activity"/>
    <property type="evidence" value="ECO:0007669"/>
    <property type="project" value="UniProtKB-KW"/>
</dbReference>
<comment type="catalytic activity">
    <reaction evidence="11">
        <text>[GlcNAc-(1-&gt;4)-Mur2Ac(oyl-L-Ala-gamma-D-Glu-L-Lys-D-Ala-D-Ala)](n)-di-trans,octa-cis-undecaprenyl diphosphate + beta-D-GlcNAc-(1-&gt;4)-Mur2Ac(oyl-L-Ala-gamma-D-Glu-L-Lys-D-Ala-D-Ala)-di-trans,octa-cis-undecaprenyl diphosphate = [GlcNAc-(1-&gt;4)-Mur2Ac(oyl-L-Ala-gamma-D-Glu-L-Lys-D-Ala-D-Ala)](n+1)-di-trans,octa-cis-undecaprenyl diphosphate + di-trans,octa-cis-undecaprenyl diphosphate + H(+)</text>
        <dbReference type="Rhea" id="RHEA:23708"/>
        <dbReference type="Rhea" id="RHEA-COMP:9602"/>
        <dbReference type="Rhea" id="RHEA-COMP:9603"/>
        <dbReference type="ChEBI" id="CHEBI:15378"/>
        <dbReference type="ChEBI" id="CHEBI:58405"/>
        <dbReference type="ChEBI" id="CHEBI:60033"/>
        <dbReference type="ChEBI" id="CHEBI:78435"/>
        <dbReference type="EC" id="2.4.99.28"/>
    </reaction>
</comment>
<dbReference type="InterPro" id="IPR001460">
    <property type="entry name" value="PCN-bd_Tpept"/>
</dbReference>
<dbReference type="STRING" id="159291.SAMN05920897_10560"/>
<dbReference type="GO" id="GO:0009252">
    <property type="term" value="P:peptidoglycan biosynthetic process"/>
    <property type="evidence" value="ECO:0007669"/>
    <property type="project" value="InterPro"/>
</dbReference>
<evidence type="ECO:0000256" key="7">
    <source>
        <dbReference type="ARBA" id="ARBA00022679"/>
    </source>
</evidence>
<feature type="domain" description="Glycosyl transferase family 51" evidence="15">
    <location>
        <begin position="81"/>
        <end position="247"/>
    </location>
</feature>
<keyword evidence="13" id="KW-0472">Membrane</keyword>
<keyword evidence="6" id="KW-0328">Glycosyltransferase</keyword>
<dbReference type="InterPro" id="IPR050396">
    <property type="entry name" value="Glycosyltr_51/Transpeptidase"/>
</dbReference>
<keyword evidence="8" id="KW-0378">Hydrolase</keyword>
<evidence type="ECO:0000256" key="10">
    <source>
        <dbReference type="ARBA" id="ARBA00044770"/>
    </source>
</evidence>
<evidence type="ECO:0000256" key="11">
    <source>
        <dbReference type="ARBA" id="ARBA00049902"/>
    </source>
</evidence>
<dbReference type="InterPro" id="IPR011815">
    <property type="entry name" value="PBP_1c"/>
</dbReference>
<dbReference type="NCBIfam" id="TIGR02073">
    <property type="entry name" value="PBP_1c"/>
    <property type="match status" value="1"/>
</dbReference>
<name>A0A1N6QV31_9SPIO</name>
<feature type="domain" description="Penicillin-binding protein transpeptidase" evidence="14">
    <location>
        <begin position="332"/>
        <end position="595"/>
    </location>
</feature>
<dbReference type="InterPro" id="IPR001264">
    <property type="entry name" value="Glyco_trans_51"/>
</dbReference>
<dbReference type="Gene3D" id="3.40.710.10">
    <property type="entry name" value="DD-peptidase/beta-lactamase superfamily"/>
    <property type="match status" value="1"/>
</dbReference>
<evidence type="ECO:0000256" key="1">
    <source>
        <dbReference type="ARBA" id="ARBA00004752"/>
    </source>
</evidence>
<keyword evidence="7" id="KW-0808">Transferase</keyword>
<comment type="pathway">
    <text evidence="1">Cell wall biogenesis; peptidoglycan biosynthesis.</text>
</comment>
<protein>
    <recommendedName>
        <fullName evidence="10">peptidoglycan glycosyltransferase</fullName>
        <ecNumber evidence="10">2.4.99.28</ecNumber>
    </recommendedName>
</protein>
<comment type="similarity">
    <text evidence="3">In the N-terminal section; belongs to the glycosyltransferase 51 family.</text>
</comment>
<dbReference type="EMBL" id="FTMS01000005">
    <property type="protein sequence ID" value="SIQ20433.1"/>
    <property type="molecule type" value="Genomic_DNA"/>
</dbReference>
<dbReference type="SUPFAM" id="SSF56601">
    <property type="entry name" value="beta-lactamase/transpeptidase-like"/>
    <property type="match status" value="1"/>
</dbReference>
<accession>A0A1N6QV31</accession>
<evidence type="ECO:0000256" key="5">
    <source>
        <dbReference type="ARBA" id="ARBA00022670"/>
    </source>
</evidence>
<dbReference type="Pfam" id="PF00905">
    <property type="entry name" value="Transpeptidase"/>
    <property type="match status" value="1"/>
</dbReference>
<evidence type="ECO:0000256" key="8">
    <source>
        <dbReference type="ARBA" id="ARBA00022801"/>
    </source>
</evidence>
<dbReference type="PANTHER" id="PTHR32282:SF15">
    <property type="entry name" value="PENICILLIN-BINDING PROTEIN 1C"/>
    <property type="match status" value="1"/>
</dbReference>
<dbReference type="InterPro" id="IPR036950">
    <property type="entry name" value="PBP_transglycosylase"/>
</dbReference>
<dbReference type="SUPFAM" id="SSF53955">
    <property type="entry name" value="Lysozyme-like"/>
    <property type="match status" value="1"/>
</dbReference>
<evidence type="ECO:0000256" key="2">
    <source>
        <dbReference type="ARBA" id="ARBA00007090"/>
    </source>
</evidence>
<proteinExistence type="inferred from homology"/>
<evidence type="ECO:0000256" key="3">
    <source>
        <dbReference type="ARBA" id="ARBA00007739"/>
    </source>
</evidence>
<dbReference type="PANTHER" id="PTHR32282">
    <property type="entry name" value="BINDING PROTEIN TRANSPEPTIDASE, PUTATIVE-RELATED"/>
    <property type="match status" value="1"/>
</dbReference>
<evidence type="ECO:0000259" key="14">
    <source>
        <dbReference type="Pfam" id="PF00905"/>
    </source>
</evidence>
<evidence type="ECO:0000256" key="13">
    <source>
        <dbReference type="SAM" id="Phobius"/>
    </source>
</evidence>
<dbReference type="Pfam" id="PF00912">
    <property type="entry name" value="Transgly"/>
    <property type="match status" value="1"/>
</dbReference>
<dbReference type="Proteomes" id="UP000186400">
    <property type="component" value="Unassembled WGS sequence"/>
</dbReference>
<feature type="compositionally biased region" description="Polar residues" evidence="12">
    <location>
        <begin position="1"/>
        <end position="11"/>
    </location>
</feature>
<dbReference type="EC" id="2.4.99.28" evidence="10"/>
<dbReference type="Gene3D" id="1.10.3810.10">
    <property type="entry name" value="Biosynthetic peptidoglycan transglycosylase-like"/>
    <property type="match status" value="1"/>
</dbReference>
<keyword evidence="5" id="KW-0645">Protease</keyword>
<evidence type="ECO:0000313" key="16">
    <source>
        <dbReference type="EMBL" id="SIQ20433.1"/>
    </source>
</evidence>
<evidence type="ECO:0000256" key="4">
    <source>
        <dbReference type="ARBA" id="ARBA00022645"/>
    </source>
</evidence>
<dbReference type="AlphaFoldDB" id="A0A1N6QV31"/>
<dbReference type="GO" id="GO:0008955">
    <property type="term" value="F:peptidoglycan glycosyltransferase activity"/>
    <property type="evidence" value="ECO:0007669"/>
    <property type="project" value="UniProtKB-EC"/>
</dbReference>
<reference evidence="16 17" key="1">
    <citation type="submission" date="2017-01" db="EMBL/GenBank/DDBJ databases">
        <authorList>
            <person name="Mah S.A."/>
            <person name="Swanson W.J."/>
            <person name="Moy G.W."/>
            <person name="Vacquier V.D."/>
        </authorList>
    </citation>
    <scope>NUCLEOTIDE SEQUENCE [LARGE SCALE GENOMIC DNA]</scope>
    <source>
        <strain evidence="16 17">ASpG1</strain>
    </source>
</reference>
<dbReference type="RefSeq" id="WP_083943743.1">
    <property type="nucleotide sequence ID" value="NZ_FTMS01000005.1"/>
</dbReference>
<evidence type="ECO:0000256" key="12">
    <source>
        <dbReference type="SAM" id="MobiDB-lite"/>
    </source>
</evidence>
<keyword evidence="13" id="KW-0812">Transmembrane</keyword>
<evidence type="ECO:0000259" key="15">
    <source>
        <dbReference type="Pfam" id="PF00912"/>
    </source>
</evidence>
<gene>
    <name evidence="16" type="ORF">SAMN05920897_10560</name>
</gene>
<dbReference type="OrthoDB" id="343702at2"/>
<evidence type="ECO:0000256" key="6">
    <source>
        <dbReference type="ARBA" id="ARBA00022676"/>
    </source>
</evidence>
<sequence length="779" mass="85425">MRYRSLNQVRTTKGRPPGKRPSAVPPPLIILLGLAGAVAITLYGFARFSAFPELEEFLRHPLSRDVLDRRGRVLYREDLHDGTRREWTPLEEIPRGVVQAFIAGEDQRFFSHRGVDPLAAIRAAFQNLREKRTISGASTITMQLARIIAPHGGGIRGKALESWNALRLETRLKKQDLLELYLNRIPFGRGAEGVASAAMVYFGRPLETLSPPQAALLSVFPRSPSRYNPQNHPEGLQEAAVLIGRRMNPPQVAAEIQAALDQCASLPRQTGTIRAPHFALRVLREHPQDTTAPPSSRSRLRTTLDMSVQQTAETLAASALAEARDQRLQNAAVLVIENSSGDVLAYVGNTDFFDHSRGGQIDAVRIRRQPGSTLKPFLYALALEQGYTAASILPDIPLALGSYETYIPRNFDHSFSGPVRLREALASSLNIPAVWMVSRLGVGTFVDQLVRLGFDLEPQRTSAGAGIALGSVEVTLEELTRAYTAFINNGRALELRFIPGQGPPESLPGRGCSPATAGIIRDILGDAPSRFRGFGHYSLLRTAYPSFFKTGTANQFSNIWAVGASPEITVGVWMGNVHGQTVQGLTGSSVPARVVVGILDHFSSPGSRFPEIPHVQERWISSISGGEVSADDPYAVLEYFLPGTGPDPDTWHRGPAGEVLYPPEYAPWAQDHRLASRPTPATPGSTWGKPDSTWGRITHPNNGAQYFPDPYLKIDESQALRIEIVGEGSWLGLYKNSVLIKQASPPFRVHQPLSRGRHILELKDQAGEVLDRVHFHVGR</sequence>
<comment type="similarity">
    <text evidence="2">In the C-terminal section; belongs to the transpeptidase family.</text>
</comment>
<keyword evidence="9" id="KW-0511">Multifunctional enzyme</keyword>
<dbReference type="GO" id="GO:0006508">
    <property type="term" value="P:proteolysis"/>
    <property type="evidence" value="ECO:0007669"/>
    <property type="project" value="UniProtKB-KW"/>
</dbReference>